<organism evidence="1 2">
    <name type="scientific">Populus alba x Populus x berolinensis</name>
    <dbReference type="NCBI Taxonomy" id="444605"/>
    <lineage>
        <taxon>Eukaryota</taxon>
        <taxon>Viridiplantae</taxon>
        <taxon>Streptophyta</taxon>
        <taxon>Embryophyta</taxon>
        <taxon>Tracheophyta</taxon>
        <taxon>Spermatophyta</taxon>
        <taxon>Magnoliopsida</taxon>
        <taxon>eudicotyledons</taxon>
        <taxon>Gunneridae</taxon>
        <taxon>Pentapetalae</taxon>
        <taxon>rosids</taxon>
        <taxon>fabids</taxon>
        <taxon>Malpighiales</taxon>
        <taxon>Salicaceae</taxon>
        <taxon>Saliceae</taxon>
        <taxon>Populus</taxon>
    </lineage>
</organism>
<gene>
    <name evidence="1" type="ORF">NC653_025474</name>
</gene>
<reference evidence="1" key="1">
    <citation type="journal article" date="2023" name="Mol. Ecol. Resour.">
        <title>Chromosome-level genome assembly of a triploid poplar Populus alba 'Berolinensis'.</title>
        <authorList>
            <person name="Chen S."/>
            <person name="Yu Y."/>
            <person name="Wang X."/>
            <person name="Wang S."/>
            <person name="Zhang T."/>
            <person name="Zhou Y."/>
            <person name="He R."/>
            <person name="Meng N."/>
            <person name="Wang Y."/>
            <person name="Liu W."/>
            <person name="Liu Z."/>
            <person name="Liu J."/>
            <person name="Guo Q."/>
            <person name="Huang H."/>
            <person name="Sederoff R.R."/>
            <person name="Wang G."/>
            <person name="Qu G."/>
            <person name="Chen S."/>
        </authorList>
    </citation>
    <scope>NUCLEOTIDE SEQUENCE</scope>
    <source>
        <strain evidence="1">SC-2020</strain>
    </source>
</reference>
<protein>
    <submittedName>
        <fullName evidence="1">Uncharacterized protein</fullName>
    </submittedName>
</protein>
<name>A0AAD6Q817_9ROSI</name>
<accession>A0AAD6Q817</accession>
<evidence type="ECO:0000313" key="2">
    <source>
        <dbReference type="Proteomes" id="UP001164929"/>
    </source>
</evidence>
<sequence>MLAIDLRTRIIESAILISESAKFKPTQLRGPRPNGRKAVALFFVASATPPANLSGLKRNL</sequence>
<dbReference type="Proteomes" id="UP001164929">
    <property type="component" value="Chromosome 10"/>
</dbReference>
<dbReference type="EMBL" id="JAQIZT010000010">
    <property type="protein sequence ID" value="KAJ6982371.1"/>
    <property type="molecule type" value="Genomic_DNA"/>
</dbReference>
<dbReference type="AlphaFoldDB" id="A0AAD6Q817"/>
<evidence type="ECO:0000313" key="1">
    <source>
        <dbReference type="EMBL" id="KAJ6982371.1"/>
    </source>
</evidence>
<proteinExistence type="predicted"/>
<keyword evidence="2" id="KW-1185">Reference proteome</keyword>
<comment type="caution">
    <text evidence="1">The sequence shown here is derived from an EMBL/GenBank/DDBJ whole genome shotgun (WGS) entry which is preliminary data.</text>
</comment>